<evidence type="ECO:0000256" key="4">
    <source>
        <dbReference type="ARBA" id="ARBA00022692"/>
    </source>
</evidence>
<evidence type="ECO:0000256" key="5">
    <source>
        <dbReference type="ARBA" id="ARBA00022989"/>
    </source>
</evidence>
<keyword evidence="6 7" id="KW-0472">Membrane</keyword>
<protein>
    <submittedName>
        <fullName evidence="9">ABC transporter permease</fullName>
    </submittedName>
</protein>
<gene>
    <name evidence="9" type="ORF">DD666_19480</name>
</gene>
<keyword evidence="3" id="KW-1003">Cell membrane</keyword>
<keyword evidence="4 7" id="KW-0812">Transmembrane</keyword>
<feature type="transmembrane region" description="Helical" evidence="7">
    <location>
        <begin position="288"/>
        <end position="311"/>
    </location>
</feature>
<reference evidence="9 10" key="1">
    <citation type="journal article" date="2018" name="Nat. Biotechnol.">
        <title>A standardized bacterial taxonomy based on genome phylogeny substantially revises the tree of life.</title>
        <authorList>
            <person name="Parks D.H."/>
            <person name="Chuvochina M."/>
            <person name="Waite D.W."/>
            <person name="Rinke C."/>
            <person name="Skarshewski A."/>
            <person name="Chaumeil P.A."/>
            <person name="Hugenholtz P."/>
        </authorList>
    </citation>
    <scope>NUCLEOTIDE SEQUENCE [LARGE SCALE GENOMIC DNA]</scope>
    <source>
        <strain evidence="9">UBA10707</strain>
    </source>
</reference>
<name>A0A356LL38_9BURK</name>
<evidence type="ECO:0000256" key="2">
    <source>
        <dbReference type="ARBA" id="ARBA00022448"/>
    </source>
</evidence>
<feature type="transmembrane region" description="Helical" evidence="7">
    <location>
        <begin position="188"/>
        <end position="211"/>
    </location>
</feature>
<dbReference type="AlphaFoldDB" id="A0A356LL38"/>
<feature type="transmembrane region" description="Helical" evidence="7">
    <location>
        <begin position="100"/>
        <end position="122"/>
    </location>
</feature>
<dbReference type="Pfam" id="PF19300">
    <property type="entry name" value="BPD_transp_1_N"/>
    <property type="match status" value="1"/>
</dbReference>
<proteinExistence type="inferred from homology"/>
<evidence type="ECO:0000256" key="7">
    <source>
        <dbReference type="RuleBase" id="RU363032"/>
    </source>
</evidence>
<dbReference type="Pfam" id="PF00528">
    <property type="entry name" value="BPD_transp_1"/>
    <property type="match status" value="1"/>
</dbReference>
<dbReference type="EMBL" id="DOEK01000040">
    <property type="protein sequence ID" value="HBP31579.1"/>
    <property type="molecule type" value="Genomic_DNA"/>
</dbReference>
<dbReference type="InterPro" id="IPR035906">
    <property type="entry name" value="MetI-like_sf"/>
</dbReference>
<dbReference type="CDD" id="cd06261">
    <property type="entry name" value="TM_PBP2"/>
    <property type="match status" value="1"/>
</dbReference>
<feature type="transmembrane region" description="Helical" evidence="7">
    <location>
        <begin position="12"/>
        <end position="31"/>
    </location>
</feature>
<evidence type="ECO:0000259" key="8">
    <source>
        <dbReference type="PROSITE" id="PS50928"/>
    </source>
</evidence>
<comment type="subcellular location">
    <subcellularLocation>
        <location evidence="1 7">Cell membrane</location>
        <topology evidence="1 7">Multi-pass membrane protein</topology>
    </subcellularLocation>
</comment>
<dbReference type="PANTHER" id="PTHR43163:SF2">
    <property type="entry name" value="ABC TRANSPORTER PERMEASE PROTEIN"/>
    <property type="match status" value="1"/>
</dbReference>
<dbReference type="InterPro" id="IPR000515">
    <property type="entry name" value="MetI-like"/>
</dbReference>
<comment type="similarity">
    <text evidence="7">Belongs to the binding-protein-dependent transport system permease family.</text>
</comment>
<dbReference type="PANTHER" id="PTHR43163">
    <property type="entry name" value="DIPEPTIDE TRANSPORT SYSTEM PERMEASE PROTEIN DPPB-RELATED"/>
    <property type="match status" value="1"/>
</dbReference>
<feature type="transmembrane region" description="Helical" evidence="7">
    <location>
        <begin position="242"/>
        <end position="268"/>
    </location>
</feature>
<feature type="transmembrane region" description="Helical" evidence="7">
    <location>
        <begin position="134"/>
        <end position="161"/>
    </location>
</feature>
<feature type="domain" description="ABC transmembrane type-1" evidence="8">
    <location>
        <begin position="94"/>
        <end position="307"/>
    </location>
</feature>
<comment type="caution">
    <text evidence="9">The sequence shown here is derived from an EMBL/GenBank/DDBJ whole genome shotgun (WGS) entry which is preliminary data.</text>
</comment>
<dbReference type="Proteomes" id="UP000264036">
    <property type="component" value="Unassembled WGS sequence"/>
</dbReference>
<dbReference type="PROSITE" id="PS50928">
    <property type="entry name" value="ABC_TM1"/>
    <property type="match status" value="1"/>
</dbReference>
<sequence length="324" mass="35422">MTLWLIKRVLQALLIILLMTVIVFIGLHAVGNPIDILIGPDADQRDRARIIAQMGLDKPLWLQYFHFLGSAVQGDLGNSFVYNQPALQLVLHRLPATMELAMAALVIAIVVGVPLGLIAGLYSDSIVSRTIMTGSILGFSLPTFWVGLVLIMAFSVSLGWLPSSGRGQTVTLFGYQWSFLTLDGLRHMLLPAVNLALFKVSLVIRLTYAGVQEVLPLDYIRFARAKGLSNLRVIGVHVLRNIMIPLITVLGLEFGSTIAGAVVTESIFSWPGAGKLILDSINGLDRPVILAYLVVIVCVFVTINLLVDIAYRMLDPRVRLEGAR</sequence>
<dbReference type="InterPro" id="IPR045621">
    <property type="entry name" value="BPD_transp_1_N"/>
</dbReference>
<dbReference type="GO" id="GO:0055085">
    <property type="term" value="P:transmembrane transport"/>
    <property type="evidence" value="ECO:0007669"/>
    <property type="project" value="InterPro"/>
</dbReference>
<dbReference type="SUPFAM" id="SSF161098">
    <property type="entry name" value="MetI-like"/>
    <property type="match status" value="1"/>
</dbReference>
<evidence type="ECO:0000256" key="3">
    <source>
        <dbReference type="ARBA" id="ARBA00022475"/>
    </source>
</evidence>
<evidence type="ECO:0000313" key="10">
    <source>
        <dbReference type="Proteomes" id="UP000264036"/>
    </source>
</evidence>
<evidence type="ECO:0000256" key="1">
    <source>
        <dbReference type="ARBA" id="ARBA00004651"/>
    </source>
</evidence>
<dbReference type="GO" id="GO:0005886">
    <property type="term" value="C:plasma membrane"/>
    <property type="evidence" value="ECO:0007669"/>
    <property type="project" value="UniProtKB-SubCell"/>
</dbReference>
<evidence type="ECO:0000313" key="9">
    <source>
        <dbReference type="EMBL" id="HBP31579.1"/>
    </source>
</evidence>
<evidence type="ECO:0000256" key="6">
    <source>
        <dbReference type="ARBA" id="ARBA00023136"/>
    </source>
</evidence>
<organism evidence="9 10">
    <name type="scientific">Advenella kashmirensis</name>
    <dbReference type="NCBI Taxonomy" id="310575"/>
    <lineage>
        <taxon>Bacteria</taxon>
        <taxon>Pseudomonadati</taxon>
        <taxon>Pseudomonadota</taxon>
        <taxon>Betaproteobacteria</taxon>
        <taxon>Burkholderiales</taxon>
        <taxon>Alcaligenaceae</taxon>
    </lineage>
</organism>
<dbReference type="Gene3D" id="1.10.3720.10">
    <property type="entry name" value="MetI-like"/>
    <property type="match status" value="1"/>
</dbReference>
<keyword evidence="5 7" id="KW-1133">Transmembrane helix</keyword>
<keyword evidence="2 7" id="KW-0813">Transport</keyword>
<accession>A0A356LL38</accession>